<dbReference type="PROSITE" id="PS00523">
    <property type="entry name" value="SULFATASE_1"/>
    <property type="match status" value="1"/>
</dbReference>
<dbReference type="InterPro" id="IPR024607">
    <property type="entry name" value="Sulfatase_CS"/>
</dbReference>
<dbReference type="GO" id="GO:0004423">
    <property type="term" value="F:iduronate-2-sulfatase activity"/>
    <property type="evidence" value="ECO:0007669"/>
    <property type="project" value="InterPro"/>
</dbReference>
<sequence>MIGTTCQPASSGSPDTAHPACHASPDGFLPPQQTKRPLRLTLNGHVTMPQPKPIGLVLPSVRFFVTVLGFSLGALASAASPPPMNVLLIVADDLRDALGCYGHLTVKTPHIDALARRGQRFDRTYVQYPVCGPSRTSFMTGWRPEQTRIMGNGTFFRDVIPDVVTLPQALRQAGWYTAGYGKVFHSAGDRQKWLDAAHSWDEAHEAVGIDDRPAFTAHRNLTGDKLKWCEWGITVGEGENQPDYLTASAAIAAIDRAGEKPWFIAAGFHRPHDPFFAPQQYFDLYPLASLTPHIDPPGLTAAPKLAFAPEMHEVFKQFTDQERREYLRAYYACTSFMDAQVGRVLDALDRRGLRDRTLVIFIGDNGFHLGEREWWNKVTLFEPSCRVPLIMAGPGVSQGSTTRGLTELVDLYPTILDYCGISPVQALAGTSLRPLLENPAGPGKAAAFSLVTRGTLVGRSVRTARWRYTEWDGGREGIELYDETADPGEYHDLSRDPAHAQTMTSLQALFAELPRYP</sequence>
<dbReference type="CDD" id="cd16030">
    <property type="entry name" value="iduronate-2-sulfatase"/>
    <property type="match status" value="1"/>
</dbReference>
<dbReference type="InterPro" id="IPR035874">
    <property type="entry name" value="IDS"/>
</dbReference>
<keyword evidence="4" id="KW-0732">Signal</keyword>
<feature type="region of interest" description="Disordered" evidence="7">
    <location>
        <begin position="1"/>
        <end position="34"/>
    </location>
</feature>
<protein>
    <submittedName>
        <fullName evidence="9">Iduronate-2-sulfatase</fullName>
    </submittedName>
</protein>
<keyword evidence="5" id="KW-0378">Hydrolase</keyword>
<keyword evidence="10" id="KW-1185">Reference proteome</keyword>
<dbReference type="OrthoDB" id="9762324at2"/>
<name>A0A4V1M6M8_9BACT</name>
<keyword evidence="6" id="KW-0106">Calcium</keyword>
<evidence type="ECO:0000256" key="7">
    <source>
        <dbReference type="SAM" id="MobiDB-lite"/>
    </source>
</evidence>
<evidence type="ECO:0000256" key="1">
    <source>
        <dbReference type="ARBA" id="ARBA00001913"/>
    </source>
</evidence>
<dbReference type="SUPFAM" id="SSF53649">
    <property type="entry name" value="Alkaline phosphatase-like"/>
    <property type="match status" value="1"/>
</dbReference>
<comment type="cofactor">
    <cofactor evidence="1">
        <name>Ca(2+)</name>
        <dbReference type="ChEBI" id="CHEBI:29108"/>
    </cofactor>
</comment>
<evidence type="ECO:0000256" key="2">
    <source>
        <dbReference type="ARBA" id="ARBA00008779"/>
    </source>
</evidence>
<gene>
    <name evidence="9" type="ORF">ESB00_08740</name>
</gene>
<dbReference type="AlphaFoldDB" id="A0A4V1M6M8"/>
<dbReference type="PANTHER" id="PTHR45953">
    <property type="entry name" value="IDURONATE 2-SULFATASE"/>
    <property type="match status" value="1"/>
</dbReference>
<dbReference type="Pfam" id="PF00884">
    <property type="entry name" value="Sulfatase"/>
    <property type="match status" value="1"/>
</dbReference>
<dbReference type="Gene3D" id="3.40.720.10">
    <property type="entry name" value="Alkaline Phosphatase, subunit A"/>
    <property type="match status" value="1"/>
</dbReference>
<dbReference type="EMBL" id="SDHX01000001">
    <property type="protein sequence ID" value="RXK55949.1"/>
    <property type="molecule type" value="Genomic_DNA"/>
</dbReference>
<organism evidence="9 10">
    <name type="scientific">Oleiharenicola lentus</name>
    <dbReference type="NCBI Taxonomy" id="2508720"/>
    <lineage>
        <taxon>Bacteria</taxon>
        <taxon>Pseudomonadati</taxon>
        <taxon>Verrucomicrobiota</taxon>
        <taxon>Opitutia</taxon>
        <taxon>Opitutales</taxon>
        <taxon>Opitutaceae</taxon>
        <taxon>Oleiharenicola</taxon>
    </lineage>
</organism>
<dbReference type="Proteomes" id="UP000290218">
    <property type="component" value="Unassembled WGS sequence"/>
</dbReference>
<comment type="similarity">
    <text evidence="2">Belongs to the sulfatase family.</text>
</comment>
<dbReference type="PANTHER" id="PTHR45953:SF1">
    <property type="entry name" value="IDURONATE 2-SULFATASE"/>
    <property type="match status" value="1"/>
</dbReference>
<comment type="caution">
    <text evidence="9">The sequence shown here is derived from an EMBL/GenBank/DDBJ whole genome shotgun (WGS) entry which is preliminary data.</text>
</comment>
<evidence type="ECO:0000256" key="4">
    <source>
        <dbReference type="ARBA" id="ARBA00022729"/>
    </source>
</evidence>
<evidence type="ECO:0000256" key="3">
    <source>
        <dbReference type="ARBA" id="ARBA00022723"/>
    </source>
</evidence>
<proteinExistence type="inferred from homology"/>
<dbReference type="GO" id="GO:0005737">
    <property type="term" value="C:cytoplasm"/>
    <property type="evidence" value="ECO:0007669"/>
    <property type="project" value="TreeGrafter"/>
</dbReference>
<reference evidence="9 10" key="1">
    <citation type="submission" date="2019-01" db="EMBL/GenBank/DDBJ databases">
        <title>Lacunisphaera sp. strain TWA-58.</title>
        <authorList>
            <person name="Chen W.-M."/>
        </authorList>
    </citation>
    <scope>NUCLEOTIDE SEQUENCE [LARGE SCALE GENOMIC DNA]</scope>
    <source>
        <strain evidence="9 10">TWA-58</strain>
    </source>
</reference>
<dbReference type="InterPro" id="IPR017850">
    <property type="entry name" value="Alkaline_phosphatase_core_sf"/>
</dbReference>
<dbReference type="GO" id="GO:0046872">
    <property type="term" value="F:metal ion binding"/>
    <property type="evidence" value="ECO:0007669"/>
    <property type="project" value="UniProtKB-KW"/>
</dbReference>
<feature type="domain" description="Sulfatase N-terminal" evidence="8">
    <location>
        <begin position="85"/>
        <end position="421"/>
    </location>
</feature>
<evidence type="ECO:0000256" key="6">
    <source>
        <dbReference type="ARBA" id="ARBA00022837"/>
    </source>
</evidence>
<feature type="compositionally biased region" description="Polar residues" evidence="7">
    <location>
        <begin position="1"/>
        <end position="14"/>
    </location>
</feature>
<evidence type="ECO:0000259" key="8">
    <source>
        <dbReference type="Pfam" id="PF00884"/>
    </source>
</evidence>
<accession>A0A4V1M6M8</accession>
<evidence type="ECO:0000256" key="5">
    <source>
        <dbReference type="ARBA" id="ARBA00022801"/>
    </source>
</evidence>
<keyword evidence="3" id="KW-0479">Metal-binding</keyword>
<evidence type="ECO:0000313" key="9">
    <source>
        <dbReference type="EMBL" id="RXK55949.1"/>
    </source>
</evidence>
<evidence type="ECO:0000313" key="10">
    <source>
        <dbReference type="Proteomes" id="UP000290218"/>
    </source>
</evidence>
<dbReference type="InterPro" id="IPR000917">
    <property type="entry name" value="Sulfatase_N"/>
</dbReference>